<evidence type="ECO:0008006" key="3">
    <source>
        <dbReference type="Google" id="ProtNLM"/>
    </source>
</evidence>
<reference evidence="2" key="1">
    <citation type="journal article" date="2019" name="Int. J. Syst. Evol. Microbiol.">
        <title>The Global Catalogue of Microorganisms (GCM) 10K type strain sequencing project: providing services to taxonomists for standard genome sequencing and annotation.</title>
        <authorList>
            <consortium name="The Broad Institute Genomics Platform"/>
            <consortium name="The Broad Institute Genome Sequencing Center for Infectious Disease"/>
            <person name="Wu L."/>
            <person name="Ma J."/>
        </authorList>
    </citation>
    <scope>NUCLEOTIDE SEQUENCE [LARGE SCALE GENOMIC DNA]</scope>
    <source>
        <strain evidence="2">CGMCC 4.7177</strain>
    </source>
</reference>
<organism evidence="1 2">
    <name type="scientific">Streptomyces vulcanius</name>
    <dbReference type="NCBI Taxonomy" id="1441876"/>
    <lineage>
        <taxon>Bacteria</taxon>
        <taxon>Bacillati</taxon>
        <taxon>Actinomycetota</taxon>
        <taxon>Actinomycetes</taxon>
        <taxon>Kitasatosporales</taxon>
        <taxon>Streptomycetaceae</taxon>
        <taxon>Streptomyces</taxon>
    </lineage>
</organism>
<sequence>MDAQRHQGVEVLEVHRDVGERTTDPRSLVDRASLLDDDYSPLRKVADLLGVDAAKAGGLVRAGRFPCRVTKEKGKYVVLPADVLVAMGLDDPLVRIVDLLAGAEFARRWD</sequence>
<dbReference type="EMBL" id="JBHSFK010000043">
    <property type="protein sequence ID" value="MFC4506442.1"/>
    <property type="molecule type" value="Genomic_DNA"/>
</dbReference>
<protein>
    <recommendedName>
        <fullName evidence="3">DNA-binding protein</fullName>
    </recommendedName>
</protein>
<accession>A0ABV9B5I3</accession>
<evidence type="ECO:0000313" key="1">
    <source>
        <dbReference type="EMBL" id="MFC4506442.1"/>
    </source>
</evidence>
<proteinExistence type="predicted"/>
<comment type="caution">
    <text evidence="1">The sequence shown here is derived from an EMBL/GenBank/DDBJ whole genome shotgun (WGS) entry which is preliminary data.</text>
</comment>
<name>A0ABV9B5I3_9ACTN</name>
<dbReference type="Proteomes" id="UP001595839">
    <property type="component" value="Unassembled WGS sequence"/>
</dbReference>
<keyword evidence="2" id="KW-1185">Reference proteome</keyword>
<evidence type="ECO:0000313" key="2">
    <source>
        <dbReference type="Proteomes" id="UP001595839"/>
    </source>
</evidence>
<dbReference type="RefSeq" id="WP_381176843.1">
    <property type="nucleotide sequence ID" value="NZ_JBHSFK010000043.1"/>
</dbReference>
<gene>
    <name evidence="1" type="ORF">ACFPIH_44565</name>
</gene>